<comment type="function">
    <text evidence="1">Putative transcription factor.</text>
</comment>
<keyword evidence="4" id="KW-0805">Transcription regulation</keyword>
<comment type="similarity">
    <text evidence="3">Belongs to the bZIP family.</text>
</comment>
<protein>
    <recommendedName>
        <fullName evidence="8">Putative transcription factor kapC</fullName>
    </recommendedName>
</protein>
<evidence type="ECO:0000256" key="1">
    <source>
        <dbReference type="ARBA" id="ARBA00004049"/>
    </source>
</evidence>
<feature type="compositionally biased region" description="Polar residues" evidence="9">
    <location>
        <begin position="89"/>
        <end position="99"/>
    </location>
</feature>
<dbReference type="GO" id="GO:0001228">
    <property type="term" value="F:DNA-binding transcription activator activity, RNA polymerase II-specific"/>
    <property type="evidence" value="ECO:0007669"/>
    <property type="project" value="TreeGrafter"/>
</dbReference>
<accession>A0A9P1GV39</accession>
<dbReference type="PANTHER" id="PTHR40621">
    <property type="entry name" value="TRANSCRIPTION FACTOR KAPC-RELATED"/>
    <property type="match status" value="1"/>
</dbReference>
<evidence type="ECO:0000259" key="10">
    <source>
        <dbReference type="PROSITE" id="PS00036"/>
    </source>
</evidence>
<keyword evidence="7" id="KW-0539">Nucleus</keyword>
<feature type="compositionally biased region" description="Polar residues" evidence="9">
    <location>
        <begin position="58"/>
        <end position="75"/>
    </location>
</feature>
<dbReference type="InterPro" id="IPR050936">
    <property type="entry name" value="AP-1-like"/>
</dbReference>
<name>A0A9P1GV39_9PEZI</name>
<dbReference type="Gene3D" id="1.20.5.170">
    <property type="match status" value="1"/>
</dbReference>
<dbReference type="PROSITE" id="PS00036">
    <property type="entry name" value="BZIP_BASIC"/>
    <property type="match status" value="1"/>
</dbReference>
<feature type="compositionally biased region" description="Basic and acidic residues" evidence="9">
    <location>
        <begin position="76"/>
        <end position="86"/>
    </location>
</feature>
<dbReference type="SUPFAM" id="SSF57959">
    <property type="entry name" value="Leucine zipper domain"/>
    <property type="match status" value="1"/>
</dbReference>
<evidence type="ECO:0000256" key="7">
    <source>
        <dbReference type="ARBA" id="ARBA00023242"/>
    </source>
</evidence>
<dbReference type="GO" id="GO:0090575">
    <property type="term" value="C:RNA polymerase II transcription regulator complex"/>
    <property type="evidence" value="ECO:0007669"/>
    <property type="project" value="TreeGrafter"/>
</dbReference>
<evidence type="ECO:0000256" key="2">
    <source>
        <dbReference type="ARBA" id="ARBA00004123"/>
    </source>
</evidence>
<organism evidence="11 12">
    <name type="scientific">Parascedosporium putredinis</name>
    <dbReference type="NCBI Taxonomy" id="1442378"/>
    <lineage>
        <taxon>Eukaryota</taxon>
        <taxon>Fungi</taxon>
        <taxon>Dikarya</taxon>
        <taxon>Ascomycota</taxon>
        <taxon>Pezizomycotina</taxon>
        <taxon>Sordariomycetes</taxon>
        <taxon>Hypocreomycetidae</taxon>
        <taxon>Microascales</taxon>
        <taxon>Microascaceae</taxon>
        <taxon>Parascedosporium</taxon>
    </lineage>
</organism>
<keyword evidence="5" id="KW-0238">DNA-binding</keyword>
<dbReference type="Proteomes" id="UP000838763">
    <property type="component" value="Unassembled WGS sequence"/>
</dbReference>
<evidence type="ECO:0000313" key="11">
    <source>
        <dbReference type="EMBL" id="CAI4210582.1"/>
    </source>
</evidence>
<evidence type="ECO:0000256" key="3">
    <source>
        <dbReference type="ARBA" id="ARBA00007163"/>
    </source>
</evidence>
<dbReference type="Pfam" id="PF00170">
    <property type="entry name" value="bZIP_1"/>
    <property type="match status" value="1"/>
</dbReference>
<evidence type="ECO:0000256" key="6">
    <source>
        <dbReference type="ARBA" id="ARBA00023163"/>
    </source>
</evidence>
<feature type="compositionally biased region" description="Low complexity" evidence="9">
    <location>
        <begin position="38"/>
        <end position="48"/>
    </location>
</feature>
<keyword evidence="12" id="KW-1185">Reference proteome</keyword>
<evidence type="ECO:0000256" key="8">
    <source>
        <dbReference type="ARBA" id="ARBA00044067"/>
    </source>
</evidence>
<feature type="compositionally biased region" description="Low complexity" evidence="9">
    <location>
        <begin position="171"/>
        <end position="180"/>
    </location>
</feature>
<dbReference type="InterPro" id="IPR046347">
    <property type="entry name" value="bZIP_sf"/>
</dbReference>
<dbReference type="EMBL" id="CALLCH030000001">
    <property type="protein sequence ID" value="CAI4210582.1"/>
    <property type="molecule type" value="Genomic_DNA"/>
</dbReference>
<dbReference type="InterPro" id="IPR004827">
    <property type="entry name" value="bZIP"/>
</dbReference>
<feature type="region of interest" description="Disordered" evidence="9">
    <location>
        <begin position="23"/>
        <end position="185"/>
    </location>
</feature>
<feature type="compositionally biased region" description="Basic and acidic residues" evidence="9">
    <location>
        <begin position="150"/>
        <end position="168"/>
    </location>
</feature>
<dbReference type="GO" id="GO:0000976">
    <property type="term" value="F:transcription cis-regulatory region binding"/>
    <property type="evidence" value="ECO:0007669"/>
    <property type="project" value="InterPro"/>
</dbReference>
<evidence type="ECO:0000313" key="12">
    <source>
        <dbReference type="Proteomes" id="UP000838763"/>
    </source>
</evidence>
<sequence length="250" mass="26682">MATSASSAGLAPDAAELQASLELLRSHAASSPPGDNQSASAEAAAALSPHGYGDISAVANQQGRASVDPQVQAQQPKEEDYIHPDLRGPSSTIIPTANHLSPPATGIIPSSNLPLPPLPPVDVSSASIPDQQMLAPAPAPPVQVPLGQPEEPKDDAAGNRRGKRELSQSKRAAQNRAAQRAFRRRKEEYIKKLEERVGEVTRYEQAYRYLSSQNAIYREYVSAPQEVAQPEQTEQDDIDGQVAMQVDGLA</sequence>
<proteinExistence type="inferred from homology"/>
<dbReference type="OrthoDB" id="2593073at2759"/>
<keyword evidence="6" id="KW-0804">Transcription</keyword>
<comment type="caution">
    <text evidence="11">The sequence shown here is derived from an EMBL/GenBank/DDBJ whole genome shotgun (WGS) entry which is preliminary data.</text>
</comment>
<evidence type="ECO:0000256" key="4">
    <source>
        <dbReference type="ARBA" id="ARBA00023015"/>
    </source>
</evidence>
<dbReference type="AlphaFoldDB" id="A0A9P1GV39"/>
<reference evidence="11" key="1">
    <citation type="submission" date="2022-11" db="EMBL/GenBank/DDBJ databases">
        <authorList>
            <person name="Scott C."/>
            <person name="Bruce N."/>
        </authorList>
    </citation>
    <scope>NUCLEOTIDE SEQUENCE</scope>
</reference>
<evidence type="ECO:0000256" key="5">
    <source>
        <dbReference type="ARBA" id="ARBA00023125"/>
    </source>
</evidence>
<gene>
    <name evidence="11" type="ORF">PPNO1_LOCUS384</name>
</gene>
<comment type="subcellular location">
    <subcellularLocation>
        <location evidence="2">Nucleus</location>
    </subcellularLocation>
</comment>
<feature type="domain" description="BZIP" evidence="10">
    <location>
        <begin position="170"/>
        <end position="185"/>
    </location>
</feature>
<dbReference type="PANTHER" id="PTHR40621:SF11">
    <property type="entry name" value="TRANSCRIPTION FACTOR KAPC-RELATED"/>
    <property type="match status" value="1"/>
</dbReference>
<evidence type="ECO:0000256" key="9">
    <source>
        <dbReference type="SAM" id="MobiDB-lite"/>
    </source>
</evidence>